<dbReference type="BioCyc" id="MHAE859194:G1GR7-1469-MONOMER"/>
<evidence type="ECO:0000313" key="2">
    <source>
        <dbReference type="Proteomes" id="UP000007952"/>
    </source>
</evidence>
<dbReference type="AlphaFoldDB" id="F6FGZ9"/>
<protein>
    <submittedName>
        <fullName evidence="1">Uncharacterized protein</fullName>
    </submittedName>
</protein>
<gene>
    <name evidence="1" type="ordered locus">MHF_1474</name>
</gene>
<name>F6FGZ9_MYCHI</name>
<sequence>MNAIQKAAMTAGAFGTGGVGSYYGVKAIKDSGTTKIKDLLKNRLLSTKGEQNKDQWTARLASLRKDSIKKESLTLELQEIKDSSKNKTWESLRDLCASRIEKEYSKEDSIFREVVDYCTFRNKDKLGNKVIVEELESGGSLKATGKWKKVSDALKDKVGTFSPIITEIQTKLKATQNTDTHALRKWCEEAYETPWTNKEESNFQDAQQHCLSSDN</sequence>
<dbReference type="Proteomes" id="UP000007952">
    <property type="component" value="Chromosome"/>
</dbReference>
<evidence type="ECO:0000313" key="1">
    <source>
        <dbReference type="EMBL" id="AEG73708.1"/>
    </source>
</evidence>
<dbReference type="KEGG" id="mhf:MHF_1474"/>
<dbReference type="EMBL" id="CP002808">
    <property type="protein sequence ID" value="AEG73708.1"/>
    <property type="molecule type" value="Genomic_DNA"/>
</dbReference>
<accession>F6FGZ9</accession>
<reference key="2">
    <citation type="submission" date="2011-05" db="EMBL/GenBank/DDBJ databases">
        <title>The Genome of Mycoplasma haemofelis Strain Ohio2, a pathogenic hemoplasma of the cat.</title>
        <authorList>
            <person name="Santos A.P."/>
            <person name="Guimaraes A.M.S."/>
            <person name="SanMiguel P.J."/>
            <person name="Martin S.W."/>
            <person name="Messick J.B."/>
        </authorList>
    </citation>
    <scope>NUCLEOTIDE SEQUENCE</scope>
    <source>
        <strain>Ohio2</strain>
    </source>
</reference>
<proteinExistence type="predicted"/>
<dbReference type="STRING" id="859194.MHF_1474"/>
<reference evidence="1 2" key="1">
    <citation type="journal article" date="2011" name="J. Bacteriol.">
        <title>Complete genome sequences of two hemotropic Mycoplasmas, Mycoplasma haemofelis strain Ohio2 and Mycoplasma suis strain Illinois.</title>
        <authorList>
            <person name="Messick J.B."/>
            <person name="Santos A.P."/>
            <person name="Guimaraes A.M."/>
        </authorList>
    </citation>
    <scope>NUCLEOTIDE SEQUENCE [LARGE SCALE GENOMIC DNA]</scope>
    <source>
        <strain evidence="1 2">Ohio2</strain>
    </source>
</reference>
<organism evidence="1 2">
    <name type="scientific">Mycoplasma haemofelis (strain Ohio2)</name>
    <dbReference type="NCBI Taxonomy" id="859194"/>
    <lineage>
        <taxon>Bacteria</taxon>
        <taxon>Bacillati</taxon>
        <taxon>Mycoplasmatota</taxon>
        <taxon>Mollicutes</taxon>
        <taxon>Mycoplasmataceae</taxon>
        <taxon>Mycoplasma</taxon>
    </lineage>
</organism>
<dbReference type="HOGENOM" id="CLU_087258_1_0_14"/>